<comment type="caution">
    <text evidence="2">The sequence shown here is derived from an EMBL/GenBank/DDBJ whole genome shotgun (WGS) entry which is preliminary data.</text>
</comment>
<reference evidence="2 3" key="1">
    <citation type="submission" date="2019-03" db="EMBL/GenBank/DDBJ databases">
        <title>Genomic Encyclopedia of Type Strains, Phase IV (KMG-IV): sequencing the most valuable type-strain genomes for metagenomic binning, comparative biology and taxonomic classification.</title>
        <authorList>
            <person name="Goeker M."/>
        </authorList>
    </citation>
    <scope>NUCLEOTIDE SEQUENCE [LARGE SCALE GENOMIC DNA]</scope>
    <source>
        <strain evidence="2 3">DSM 18577</strain>
    </source>
</reference>
<feature type="signal peptide" evidence="1">
    <location>
        <begin position="1"/>
        <end position="22"/>
    </location>
</feature>
<evidence type="ECO:0000313" key="2">
    <source>
        <dbReference type="EMBL" id="TCK58026.1"/>
    </source>
</evidence>
<evidence type="ECO:0000256" key="1">
    <source>
        <dbReference type="SAM" id="SignalP"/>
    </source>
</evidence>
<keyword evidence="3" id="KW-1185">Reference proteome</keyword>
<evidence type="ECO:0000313" key="3">
    <source>
        <dbReference type="Proteomes" id="UP000295565"/>
    </source>
</evidence>
<feature type="chain" id="PRO_5020311535" description="Outer membrane protein with beta-barrel domain" evidence="1">
    <location>
        <begin position="23"/>
        <end position="201"/>
    </location>
</feature>
<dbReference type="AlphaFoldDB" id="A0A4R1K1Z2"/>
<dbReference type="RefSeq" id="WP_131912541.1">
    <property type="nucleotide sequence ID" value="NZ_OU594967.1"/>
</dbReference>
<organism evidence="2 3">
    <name type="scientific">Celerinatantimonas diazotrophica</name>
    <dbReference type="NCBI Taxonomy" id="412034"/>
    <lineage>
        <taxon>Bacteria</taxon>
        <taxon>Pseudomonadati</taxon>
        <taxon>Pseudomonadota</taxon>
        <taxon>Gammaproteobacteria</taxon>
        <taxon>Celerinatantimonadaceae</taxon>
        <taxon>Celerinatantimonas</taxon>
    </lineage>
</organism>
<keyword evidence="1" id="KW-0732">Signal</keyword>
<accession>A0A4R1K1Z2</accession>
<evidence type="ECO:0008006" key="4">
    <source>
        <dbReference type="Google" id="ProtNLM"/>
    </source>
</evidence>
<dbReference type="EMBL" id="SMGD01000012">
    <property type="protein sequence ID" value="TCK58026.1"/>
    <property type="molecule type" value="Genomic_DNA"/>
</dbReference>
<name>A0A4R1K1Z2_9GAMM</name>
<dbReference type="Proteomes" id="UP000295565">
    <property type="component" value="Unassembled WGS sequence"/>
</dbReference>
<sequence>MMKFNLICAACSAILISQFANADQFNNLGVGYGISGDQHQGTVEFNKTIMPNIYIGADANYNKDRHHDSSHADALGAHIGGYVPFGNSGIQGYGEVGYTSVNNHGALKQIRGENLNLFHTELGVTGPLTPSTFYKVYGEDNINMGSHEKVNYQTAFGGEVGYHFLPDVTFNLGVKHNNTNYRGDRSSDSDDMVYIKTQYMF</sequence>
<protein>
    <recommendedName>
        <fullName evidence="4">Outer membrane protein with beta-barrel domain</fullName>
    </recommendedName>
</protein>
<proteinExistence type="predicted"/>
<gene>
    <name evidence="2" type="ORF">EV690_1731</name>
</gene>